<comment type="caution">
    <text evidence="1">The sequence shown here is derived from an EMBL/GenBank/DDBJ whole genome shotgun (WGS) entry which is preliminary data.</text>
</comment>
<proteinExistence type="predicted"/>
<evidence type="ECO:0000313" key="2">
    <source>
        <dbReference type="Proteomes" id="UP000789920"/>
    </source>
</evidence>
<protein>
    <submittedName>
        <fullName evidence="1">15136_t:CDS:1</fullName>
    </submittedName>
</protein>
<sequence>NLSSIAGRIMRSASTACTGANKNYTIYFSDETIAGGNFSSVFDITTRQRSTPKTSGNFSANKRKFAQCIAS</sequence>
<gene>
    <name evidence="1" type="ORF">RPERSI_LOCUS533</name>
</gene>
<feature type="non-terminal residue" evidence="1">
    <location>
        <position position="1"/>
    </location>
</feature>
<keyword evidence="2" id="KW-1185">Reference proteome</keyword>
<reference evidence="1" key="1">
    <citation type="submission" date="2021-06" db="EMBL/GenBank/DDBJ databases">
        <authorList>
            <person name="Kallberg Y."/>
            <person name="Tangrot J."/>
            <person name="Rosling A."/>
        </authorList>
    </citation>
    <scope>NUCLEOTIDE SEQUENCE</scope>
    <source>
        <strain evidence="1">MA461A</strain>
    </source>
</reference>
<evidence type="ECO:0000313" key="1">
    <source>
        <dbReference type="EMBL" id="CAG8469955.1"/>
    </source>
</evidence>
<organism evidence="1 2">
    <name type="scientific">Racocetra persica</name>
    <dbReference type="NCBI Taxonomy" id="160502"/>
    <lineage>
        <taxon>Eukaryota</taxon>
        <taxon>Fungi</taxon>
        <taxon>Fungi incertae sedis</taxon>
        <taxon>Mucoromycota</taxon>
        <taxon>Glomeromycotina</taxon>
        <taxon>Glomeromycetes</taxon>
        <taxon>Diversisporales</taxon>
        <taxon>Gigasporaceae</taxon>
        <taxon>Racocetra</taxon>
    </lineage>
</organism>
<name>A0ACA9KG09_9GLOM</name>
<dbReference type="EMBL" id="CAJVQC010000419">
    <property type="protein sequence ID" value="CAG8469955.1"/>
    <property type="molecule type" value="Genomic_DNA"/>
</dbReference>
<accession>A0ACA9KG09</accession>
<dbReference type="Proteomes" id="UP000789920">
    <property type="component" value="Unassembled WGS sequence"/>
</dbReference>